<evidence type="ECO:0000256" key="12">
    <source>
        <dbReference type="ARBA" id="ARBA00022932"/>
    </source>
</evidence>
<name>A0A9Q8X092_9ENTR</name>
<dbReference type="AlphaFoldDB" id="A0A9Q8X092"/>
<dbReference type="GO" id="GO:0045004">
    <property type="term" value="P:DNA replication proofreading"/>
    <property type="evidence" value="ECO:0007669"/>
    <property type="project" value="TreeGrafter"/>
</dbReference>
<dbReference type="NCBIfam" id="TIGR00573">
    <property type="entry name" value="dnaq"/>
    <property type="match status" value="1"/>
</dbReference>
<evidence type="ECO:0000256" key="8">
    <source>
        <dbReference type="ARBA" id="ARBA00022723"/>
    </source>
</evidence>
<feature type="binding site" evidence="16">
    <location>
        <position position="168"/>
    </location>
    <ligand>
        <name>substrate</name>
    </ligand>
</feature>
<evidence type="ECO:0000256" key="6">
    <source>
        <dbReference type="ARBA" id="ARBA00022705"/>
    </source>
</evidence>
<dbReference type="GO" id="GO:0003677">
    <property type="term" value="F:DNA binding"/>
    <property type="evidence" value="ECO:0007669"/>
    <property type="project" value="InterPro"/>
</dbReference>
<proteinExistence type="predicted"/>
<keyword evidence="9 18" id="KW-0378">Hydrolase</keyword>
<keyword evidence="12 18" id="KW-0239">DNA-directed DNA polymerase</keyword>
<keyword evidence="13 17" id="KW-0464">Manganese</keyword>
<evidence type="ECO:0000256" key="15">
    <source>
        <dbReference type="PIRSR" id="PIRSR606309-1"/>
    </source>
</evidence>
<evidence type="ECO:0000256" key="18">
    <source>
        <dbReference type="RuleBase" id="RU364087"/>
    </source>
</evidence>
<dbReference type="PANTHER" id="PTHR30231:SF41">
    <property type="entry name" value="DNA POLYMERASE III SUBUNIT EPSILON"/>
    <property type="match status" value="1"/>
</dbReference>
<feature type="binding site" evidence="17">
    <location>
        <position position="168"/>
    </location>
    <ligand>
        <name>a divalent metal cation</name>
        <dbReference type="ChEBI" id="CHEBI:60240"/>
        <label>1</label>
        <note>catalytic</note>
    </ligand>
</feature>
<evidence type="ECO:0000256" key="2">
    <source>
        <dbReference type="ARBA" id="ARBA00012417"/>
    </source>
</evidence>
<feature type="binding site" evidence="17">
    <location>
        <position position="12"/>
    </location>
    <ligand>
        <name>a divalent metal cation</name>
        <dbReference type="ChEBI" id="CHEBI:60240"/>
        <label>1</label>
        <note>catalytic</note>
    </ligand>
</feature>
<keyword evidence="4 18" id="KW-0808">Transferase</keyword>
<dbReference type="FunFam" id="3.30.420.10:FF:000012">
    <property type="entry name" value="DNA polymerase III subunit epsilon"/>
    <property type="match status" value="1"/>
</dbReference>
<comment type="catalytic activity">
    <reaction evidence="14 18">
        <text>DNA(n) + a 2'-deoxyribonucleoside 5'-triphosphate = DNA(n+1) + diphosphate</text>
        <dbReference type="Rhea" id="RHEA:22508"/>
        <dbReference type="Rhea" id="RHEA-COMP:17339"/>
        <dbReference type="Rhea" id="RHEA-COMP:17340"/>
        <dbReference type="ChEBI" id="CHEBI:33019"/>
        <dbReference type="ChEBI" id="CHEBI:61560"/>
        <dbReference type="ChEBI" id="CHEBI:173112"/>
        <dbReference type="EC" id="2.7.7.7"/>
    </reaction>
</comment>
<comment type="subunit">
    <text evidence="18">The DNA polymerase holoenzyme is a complex that contains 10 different types of subunits. These subunits are organized into 3 functionally essential subassemblies: the pol III core, the beta sliding clamp processivity factor and the clamp-loading complex. The pol III core (subunits alpha,epsilon and theta) contains the polymerase and the 3'-5' exonuclease proofreading activities. The polymerase is tethered to the template via the sliding clamp processivity factor. The clamp-loading complex assembles the beta processivity factor onto the primer template and plays a central role in the organization and communication at the replication fork. This complex contains delta, delta', psi and chi, and copies of either or both of two different DnaX proteins, gamma and tau.</text>
</comment>
<accession>A0A9Q8X092</accession>
<dbReference type="InterPro" id="IPR036397">
    <property type="entry name" value="RNaseH_sf"/>
</dbReference>
<protein>
    <recommendedName>
        <fullName evidence="3 18">DNA polymerase III subunit epsilon</fullName>
        <ecNumber evidence="2 18">2.7.7.7</ecNumber>
    </recommendedName>
</protein>
<keyword evidence="6 18" id="KW-0235">DNA replication</keyword>
<dbReference type="CDD" id="cd06131">
    <property type="entry name" value="DNA_pol_III_epsilon_Ecoli_like"/>
    <property type="match status" value="1"/>
</dbReference>
<dbReference type="NCBIfam" id="NF004316">
    <property type="entry name" value="PRK05711.1"/>
    <property type="match status" value="1"/>
</dbReference>
<feature type="domain" description="Exonuclease" evidence="19">
    <location>
        <begin position="7"/>
        <end position="185"/>
    </location>
</feature>
<dbReference type="EMBL" id="CP097753">
    <property type="protein sequence ID" value="URJ27967.1"/>
    <property type="molecule type" value="Genomic_DNA"/>
</dbReference>
<keyword evidence="7 18" id="KW-0540">Nuclease</keyword>
<feature type="active site" description="Proton acceptor" evidence="15">
    <location>
        <position position="163"/>
    </location>
</feature>
<keyword evidence="5 18" id="KW-0548">Nucleotidyltransferase</keyword>
<sequence>MSTDIIRQIVLDTETTGMNKFGLHYVDHRIIEIGAVEIINRHLTDNKFHVYLKPNRMIDIEAFQIHGISNQFLQDKPTFSEIINEFLLFIRDSELIIHNAPFDLGFLNQELQICNKNQKKIESYCTIIDSLKLARKKFPGQRNNLDALCERYSINNNKRRNLHSALIDARLLANVFLSMSGGQTKMEFMKITDMPNNKISNIMRLNNSIKHANTNRTSLKIIYADEQEKLAHEEYLDRIQKINKNCIWRNDNNTHK</sequence>
<evidence type="ECO:0000313" key="20">
    <source>
        <dbReference type="EMBL" id="URJ27967.1"/>
    </source>
</evidence>
<comment type="cofactor">
    <cofactor evidence="17">
        <name>Mg(2+)</name>
        <dbReference type="ChEBI" id="CHEBI:18420"/>
    </cofactor>
    <cofactor evidence="17">
        <name>Mn(2+)</name>
        <dbReference type="ChEBI" id="CHEBI:29035"/>
    </cofactor>
    <text evidence="17">Binds 2 divalent metal cations. Magnesium or manganese.</text>
</comment>
<dbReference type="InterPro" id="IPR012337">
    <property type="entry name" value="RNaseH-like_sf"/>
</dbReference>
<dbReference type="InterPro" id="IPR013520">
    <property type="entry name" value="Ribonucl_H"/>
</dbReference>
<evidence type="ECO:0000256" key="14">
    <source>
        <dbReference type="ARBA" id="ARBA00049244"/>
    </source>
</evidence>
<dbReference type="GO" id="GO:0046872">
    <property type="term" value="F:metal ion binding"/>
    <property type="evidence" value="ECO:0007669"/>
    <property type="project" value="UniProtKB-KW"/>
</dbReference>
<dbReference type="EC" id="2.7.7.7" evidence="2 18"/>
<dbReference type="RefSeq" id="WP_250248360.1">
    <property type="nucleotide sequence ID" value="NZ_CP097753.1"/>
</dbReference>
<evidence type="ECO:0000259" key="19">
    <source>
        <dbReference type="SMART" id="SM00479"/>
    </source>
</evidence>
<feature type="binding site" evidence="16">
    <location>
        <position position="12"/>
    </location>
    <ligand>
        <name>substrate</name>
    </ligand>
</feature>
<dbReference type="PANTHER" id="PTHR30231">
    <property type="entry name" value="DNA POLYMERASE III SUBUNIT EPSILON"/>
    <property type="match status" value="1"/>
</dbReference>
<dbReference type="Gene3D" id="3.30.420.10">
    <property type="entry name" value="Ribonuclease H-like superfamily/Ribonuclease H"/>
    <property type="match status" value="1"/>
</dbReference>
<feature type="binding site" evidence="16">
    <location>
        <position position="61"/>
    </location>
    <ligand>
        <name>substrate</name>
    </ligand>
</feature>
<comment type="cofactor">
    <cofactor evidence="1 18">
        <name>Mn(2+)</name>
        <dbReference type="ChEBI" id="CHEBI:29035"/>
    </cofactor>
</comment>
<evidence type="ECO:0000256" key="5">
    <source>
        <dbReference type="ARBA" id="ARBA00022695"/>
    </source>
</evidence>
<evidence type="ECO:0000313" key="21">
    <source>
        <dbReference type="Proteomes" id="UP001056209"/>
    </source>
</evidence>
<keyword evidence="11 17" id="KW-0460">Magnesium</keyword>
<evidence type="ECO:0000256" key="13">
    <source>
        <dbReference type="ARBA" id="ARBA00023211"/>
    </source>
</evidence>
<feature type="binding site" evidence="16">
    <location>
        <position position="66"/>
    </location>
    <ligand>
        <name>substrate</name>
    </ligand>
</feature>
<dbReference type="Pfam" id="PF00929">
    <property type="entry name" value="RNase_T"/>
    <property type="match status" value="1"/>
</dbReference>
<dbReference type="GO" id="GO:0008408">
    <property type="term" value="F:3'-5' exonuclease activity"/>
    <property type="evidence" value="ECO:0007669"/>
    <property type="project" value="TreeGrafter"/>
</dbReference>
<keyword evidence="8 17" id="KW-0479">Metal-binding</keyword>
<evidence type="ECO:0000256" key="1">
    <source>
        <dbReference type="ARBA" id="ARBA00001936"/>
    </source>
</evidence>
<evidence type="ECO:0000256" key="7">
    <source>
        <dbReference type="ARBA" id="ARBA00022722"/>
    </source>
</evidence>
<dbReference type="InterPro" id="IPR006054">
    <property type="entry name" value="DnaQ"/>
</dbReference>
<reference evidence="20" key="1">
    <citation type="submission" date="2022-05" db="EMBL/GenBank/DDBJ databases">
        <title>Impact of host demography and evolutionary history on endosymbiont molecular evolution: a test in carpenter ants (Genus Camponotus) and their Blochmannia endosymbionts.</title>
        <authorList>
            <person name="Manthey J.D."/>
            <person name="Giron J.C."/>
            <person name="Hruska J.P."/>
        </authorList>
    </citation>
    <scope>NUCLEOTIDE SEQUENCE</scope>
    <source>
        <strain evidence="20">C-039</strain>
    </source>
</reference>
<comment type="function">
    <text evidence="18">DNA polymerase III is a complex, multichain enzyme responsible for most of the replicative synthesis in bacteria. The epsilon subunit contain the editing function and is a proofreading 3'-5' exonuclease.</text>
</comment>
<dbReference type="InterPro" id="IPR006309">
    <property type="entry name" value="DnaQ_proteo"/>
</dbReference>
<evidence type="ECO:0000256" key="10">
    <source>
        <dbReference type="ARBA" id="ARBA00022839"/>
    </source>
</evidence>
<evidence type="ECO:0000256" key="3">
    <source>
        <dbReference type="ARBA" id="ARBA00020352"/>
    </source>
</evidence>
<keyword evidence="10 18" id="KW-0269">Exonuclease</keyword>
<dbReference type="GO" id="GO:0003887">
    <property type="term" value="F:DNA-directed DNA polymerase activity"/>
    <property type="evidence" value="ECO:0007669"/>
    <property type="project" value="UniProtKB-KW"/>
</dbReference>
<organism evidence="20 21">
    <name type="scientific">Candidatus Blochmannia vicinus</name>
    <name type="common">nom. nud.</name>
    <dbReference type="NCBI Taxonomy" id="251540"/>
    <lineage>
        <taxon>Bacteria</taxon>
        <taxon>Pseudomonadati</taxon>
        <taxon>Pseudomonadota</taxon>
        <taxon>Gammaproteobacteria</taxon>
        <taxon>Enterobacterales</taxon>
        <taxon>Enterobacteriaceae</taxon>
        <taxon>ant endosymbionts</taxon>
        <taxon>Candidatus Blochmanniella</taxon>
    </lineage>
</organism>
<evidence type="ECO:0000256" key="17">
    <source>
        <dbReference type="PIRSR" id="PIRSR606309-3"/>
    </source>
</evidence>
<evidence type="ECO:0000256" key="16">
    <source>
        <dbReference type="PIRSR" id="PIRSR606309-2"/>
    </source>
</evidence>
<evidence type="ECO:0000256" key="11">
    <source>
        <dbReference type="ARBA" id="ARBA00022842"/>
    </source>
</evidence>
<feature type="binding site" evidence="16">
    <location>
        <position position="14"/>
    </location>
    <ligand>
        <name>substrate</name>
    </ligand>
</feature>
<dbReference type="GO" id="GO:0005829">
    <property type="term" value="C:cytosol"/>
    <property type="evidence" value="ECO:0007669"/>
    <property type="project" value="TreeGrafter"/>
</dbReference>
<gene>
    <name evidence="18 20" type="primary">dnaQ</name>
    <name evidence="20" type="ORF">M9393_02100</name>
</gene>
<dbReference type="NCBIfam" id="TIGR01406">
    <property type="entry name" value="dnaQ_proteo"/>
    <property type="match status" value="1"/>
</dbReference>
<feature type="binding site" evidence="17">
    <location>
        <position position="14"/>
    </location>
    <ligand>
        <name>a divalent metal cation</name>
        <dbReference type="ChEBI" id="CHEBI:60240"/>
        <label>1</label>
        <note>catalytic</note>
    </ligand>
</feature>
<dbReference type="Proteomes" id="UP001056209">
    <property type="component" value="Chromosome"/>
</dbReference>
<dbReference type="SMART" id="SM00479">
    <property type="entry name" value="EXOIII"/>
    <property type="match status" value="1"/>
</dbReference>
<dbReference type="SUPFAM" id="SSF53098">
    <property type="entry name" value="Ribonuclease H-like"/>
    <property type="match status" value="1"/>
</dbReference>
<evidence type="ECO:0000256" key="9">
    <source>
        <dbReference type="ARBA" id="ARBA00022801"/>
    </source>
</evidence>
<evidence type="ECO:0000256" key="4">
    <source>
        <dbReference type="ARBA" id="ARBA00022679"/>
    </source>
</evidence>